<feature type="transmembrane region" description="Helical" evidence="1">
    <location>
        <begin position="23"/>
        <end position="43"/>
    </location>
</feature>
<evidence type="ECO:0000313" key="2">
    <source>
        <dbReference type="EMBL" id="REH51736.1"/>
    </source>
</evidence>
<sequence>MTAGTTAPGRAQISARTLRTDRWWVQPAVTVAVLVAFIIYATIRAFQNADYYSAPYISPFYSPCLATNCVPGSSEVAVFGGWWALSPALIILIFPLGFRLTCYYYRKAYYRGFWSSPPACAVAEPHGKYTGERRFPLVLNNIHRYFFYIGLIFNVILTYDAVIAFRDSTGAWGHMGLGTLVLLANATLLWLYSASCHSCRHVMGGRLTHFSKHPVRYKAWTLVSKLNTRHMFFAWASLIGVALADLYVALVAGGTITDLRFF</sequence>
<protein>
    <submittedName>
        <fullName evidence="2">Uncharacterized protein</fullName>
    </submittedName>
</protein>
<keyword evidence="1" id="KW-0472">Membrane</keyword>
<evidence type="ECO:0000313" key="3">
    <source>
        <dbReference type="Proteomes" id="UP000256269"/>
    </source>
</evidence>
<gene>
    <name evidence="2" type="ORF">BCF44_103185</name>
</gene>
<name>A0A3E0HZN2_9PSEU</name>
<evidence type="ECO:0000256" key="1">
    <source>
        <dbReference type="SAM" id="Phobius"/>
    </source>
</evidence>
<accession>A0A3E0HZN2</accession>
<feature type="transmembrane region" description="Helical" evidence="1">
    <location>
        <begin position="171"/>
        <end position="192"/>
    </location>
</feature>
<dbReference type="AlphaFoldDB" id="A0A3E0HZN2"/>
<comment type="caution">
    <text evidence="2">The sequence shown here is derived from an EMBL/GenBank/DDBJ whole genome shotgun (WGS) entry which is preliminary data.</text>
</comment>
<dbReference type="RefSeq" id="WP_116173787.1">
    <property type="nucleotide sequence ID" value="NZ_CP144375.1"/>
</dbReference>
<dbReference type="OrthoDB" id="9799243at2"/>
<organism evidence="2 3">
    <name type="scientific">Kutzneria buriramensis</name>
    <dbReference type="NCBI Taxonomy" id="1045776"/>
    <lineage>
        <taxon>Bacteria</taxon>
        <taxon>Bacillati</taxon>
        <taxon>Actinomycetota</taxon>
        <taxon>Actinomycetes</taxon>
        <taxon>Pseudonocardiales</taxon>
        <taxon>Pseudonocardiaceae</taxon>
        <taxon>Kutzneria</taxon>
    </lineage>
</organism>
<dbReference type="Proteomes" id="UP000256269">
    <property type="component" value="Unassembled WGS sequence"/>
</dbReference>
<feature type="transmembrane region" description="Helical" evidence="1">
    <location>
        <begin position="82"/>
        <end position="105"/>
    </location>
</feature>
<feature type="transmembrane region" description="Helical" evidence="1">
    <location>
        <begin position="145"/>
        <end position="165"/>
    </location>
</feature>
<feature type="transmembrane region" description="Helical" evidence="1">
    <location>
        <begin position="232"/>
        <end position="256"/>
    </location>
</feature>
<reference evidence="2 3" key="1">
    <citation type="submission" date="2018-08" db="EMBL/GenBank/DDBJ databases">
        <title>Genomic Encyclopedia of Archaeal and Bacterial Type Strains, Phase II (KMG-II): from individual species to whole genera.</title>
        <authorList>
            <person name="Goeker M."/>
        </authorList>
    </citation>
    <scope>NUCLEOTIDE SEQUENCE [LARGE SCALE GENOMIC DNA]</scope>
    <source>
        <strain evidence="2 3">DSM 45791</strain>
    </source>
</reference>
<keyword evidence="1" id="KW-0812">Transmembrane</keyword>
<proteinExistence type="predicted"/>
<dbReference type="EMBL" id="QUNO01000003">
    <property type="protein sequence ID" value="REH51736.1"/>
    <property type="molecule type" value="Genomic_DNA"/>
</dbReference>
<keyword evidence="3" id="KW-1185">Reference proteome</keyword>
<keyword evidence="1" id="KW-1133">Transmembrane helix</keyword>